<dbReference type="EMBL" id="CM046388">
    <property type="protein sequence ID" value="KAI8572713.1"/>
    <property type="molecule type" value="Genomic_DNA"/>
</dbReference>
<comment type="caution">
    <text evidence="1">The sequence shown here is derived from an EMBL/GenBank/DDBJ whole genome shotgun (WGS) entry which is preliminary data.</text>
</comment>
<keyword evidence="2" id="KW-1185">Reference proteome</keyword>
<evidence type="ECO:0000313" key="2">
    <source>
        <dbReference type="Proteomes" id="UP001062846"/>
    </source>
</evidence>
<evidence type="ECO:0000313" key="1">
    <source>
        <dbReference type="EMBL" id="KAI8572713.1"/>
    </source>
</evidence>
<sequence>MVVDLFGSDAFDVAAEFNVSPYMFYPSTAMVLSLFLYLPKLDESVSCEYRDLPEPVRIPGCIPVHGKDLLDPVQDRKNDAYKWVLHHAKRYGLAEVIMVNSFKELEGGATKSLQEEEPVGMAI</sequence>
<gene>
    <name evidence="1" type="ORF">RHMOL_Rhmol01G0221200</name>
</gene>
<accession>A0ACC0Q6U4</accession>
<protein>
    <submittedName>
        <fullName evidence="1">Uncharacterized protein</fullName>
    </submittedName>
</protein>
<name>A0ACC0Q6U4_RHOML</name>
<reference evidence="1" key="1">
    <citation type="submission" date="2022-02" db="EMBL/GenBank/DDBJ databases">
        <title>Plant Genome Project.</title>
        <authorList>
            <person name="Zhang R.-G."/>
        </authorList>
    </citation>
    <scope>NUCLEOTIDE SEQUENCE</scope>
    <source>
        <strain evidence="1">AT1</strain>
    </source>
</reference>
<proteinExistence type="predicted"/>
<dbReference type="Proteomes" id="UP001062846">
    <property type="component" value="Chromosome 1"/>
</dbReference>
<organism evidence="1 2">
    <name type="scientific">Rhododendron molle</name>
    <name type="common">Chinese azalea</name>
    <name type="synonym">Azalea mollis</name>
    <dbReference type="NCBI Taxonomy" id="49168"/>
    <lineage>
        <taxon>Eukaryota</taxon>
        <taxon>Viridiplantae</taxon>
        <taxon>Streptophyta</taxon>
        <taxon>Embryophyta</taxon>
        <taxon>Tracheophyta</taxon>
        <taxon>Spermatophyta</taxon>
        <taxon>Magnoliopsida</taxon>
        <taxon>eudicotyledons</taxon>
        <taxon>Gunneridae</taxon>
        <taxon>Pentapetalae</taxon>
        <taxon>asterids</taxon>
        <taxon>Ericales</taxon>
        <taxon>Ericaceae</taxon>
        <taxon>Ericoideae</taxon>
        <taxon>Rhodoreae</taxon>
        <taxon>Rhododendron</taxon>
    </lineage>
</organism>